<feature type="transmembrane region" description="Helical" evidence="4">
    <location>
        <begin position="275"/>
        <end position="295"/>
    </location>
</feature>
<proteinExistence type="inferred from homology"/>
<feature type="binding site" evidence="2">
    <location>
        <position position="117"/>
    </location>
    <ligand>
        <name>Cu cation</name>
        <dbReference type="ChEBI" id="CHEBI:23378"/>
    </ligand>
</feature>
<dbReference type="EMBL" id="APJX01000012">
    <property type="protein sequence ID" value="EMS77810.1"/>
    <property type="molecule type" value="Genomic_DNA"/>
</dbReference>
<feature type="signal peptide" evidence="5">
    <location>
        <begin position="1"/>
        <end position="29"/>
    </location>
</feature>
<keyword evidence="7" id="KW-1185">Reference proteome</keyword>
<evidence type="ECO:0000313" key="7">
    <source>
        <dbReference type="Proteomes" id="UP000014216"/>
    </source>
</evidence>
<dbReference type="SUPFAM" id="SSF52833">
    <property type="entry name" value="Thioredoxin-like"/>
    <property type="match status" value="1"/>
</dbReference>
<sequence length="308" mass="34501">MMFCRKVAGPAMAGWVTCLMLTIAVPGFAQDGGLDHAPHDPAGNTRVNLADPHHDHDAMVMDEGTDINALAGQVKVEERLGQYIDLEARFLDAQGRSVTIREIFDKPVVLLPIWFFCPSVCTFLQADLAKALNRVDQLPGEAFNIITLSFSDDEDPSHALAAKNNYANLLQRDFPLENWFYLTGDEENIRRVTDSLGYYFVKKKPHEYIHPNAMVVLAEDGKIIRYLYGPGFLPFDLGMALTEARKGKPGVSIKRRVLSFCFDYDSENNTYVFRLFRITGTVILILLAGFVVFLVRPGKKTGRRRPGG</sequence>
<dbReference type="OrthoDB" id="9786756at2"/>
<feature type="binding site" evidence="2">
    <location>
        <position position="210"/>
    </location>
    <ligand>
        <name>Cu cation</name>
        <dbReference type="ChEBI" id="CHEBI:23378"/>
    </ligand>
</feature>
<feature type="chain" id="PRO_5004497313" evidence="5">
    <location>
        <begin position="30"/>
        <end position="308"/>
    </location>
</feature>
<dbReference type="GO" id="GO:0046872">
    <property type="term" value="F:metal ion binding"/>
    <property type="evidence" value="ECO:0007669"/>
    <property type="project" value="UniProtKB-KW"/>
</dbReference>
<dbReference type="Proteomes" id="UP000014216">
    <property type="component" value="Unassembled WGS sequence"/>
</dbReference>
<dbReference type="InterPro" id="IPR003782">
    <property type="entry name" value="SCO1/SenC"/>
</dbReference>
<comment type="similarity">
    <text evidence="1">Belongs to the SCO1/2 family.</text>
</comment>
<gene>
    <name evidence="6" type="ORF">Dpo_12c00880</name>
</gene>
<keyword evidence="2" id="KW-0186">Copper</keyword>
<name>S0FSZ4_9BACT</name>
<evidence type="ECO:0000256" key="4">
    <source>
        <dbReference type="SAM" id="Phobius"/>
    </source>
</evidence>
<dbReference type="PANTHER" id="PTHR12151:SF8">
    <property type="entry name" value="THIOREDOXIN DOMAIN-CONTAINING PROTEIN"/>
    <property type="match status" value="1"/>
</dbReference>
<dbReference type="Gene3D" id="3.40.30.10">
    <property type="entry name" value="Glutaredoxin"/>
    <property type="match status" value="1"/>
</dbReference>
<dbReference type="AlphaFoldDB" id="S0FSZ4"/>
<dbReference type="CDD" id="cd02968">
    <property type="entry name" value="SCO"/>
    <property type="match status" value="1"/>
</dbReference>
<accession>S0FSZ4</accession>
<evidence type="ECO:0000256" key="2">
    <source>
        <dbReference type="PIRSR" id="PIRSR603782-1"/>
    </source>
</evidence>
<comment type="caution">
    <text evidence="6">The sequence shown here is derived from an EMBL/GenBank/DDBJ whole genome shotgun (WGS) entry which is preliminary data.</text>
</comment>
<evidence type="ECO:0000313" key="6">
    <source>
        <dbReference type="EMBL" id="EMS77810.1"/>
    </source>
</evidence>
<dbReference type="Pfam" id="PF02630">
    <property type="entry name" value="SCO1-SenC"/>
    <property type="match status" value="1"/>
</dbReference>
<organism evidence="6 7">
    <name type="scientific">Desulfotignum phosphitoxidans DSM 13687</name>
    <dbReference type="NCBI Taxonomy" id="1286635"/>
    <lineage>
        <taxon>Bacteria</taxon>
        <taxon>Pseudomonadati</taxon>
        <taxon>Thermodesulfobacteriota</taxon>
        <taxon>Desulfobacteria</taxon>
        <taxon>Desulfobacterales</taxon>
        <taxon>Desulfobacteraceae</taxon>
        <taxon>Desulfotignum</taxon>
    </lineage>
</organism>
<protein>
    <submittedName>
        <fullName evidence="6">Copper delivery protein SCO1/SenC/PrrC family</fullName>
    </submittedName>
</protein>
<feature type="binding site" evidence="2">
    <location>
        <position position="121"/>
    </location>
    <ligand>
        <name>Cu cation</name>
        <dbReference type="ChEBI" id="CHEBI:23378"/>
    </ligand>
</feature>
<keyword evidence="2" id="KW-0479">Metal-binding</keyword>
<keyword evidence="5" id="KW-0732">Signal</keyword>
<evidence type="ECO:0000256" key="1">
    <source>
        <dbReference type="ARBA" id="ARBA00010996"/>
    </source>
</evidence>
<evidence type="ECO:0000256" key="3">
    <source>
        <dbReference type="PIRSR" id="PIRSR603782-2"/>
    </source>
</evidence>
<keyword evidence="4" id="KW-0812">Transmembrane</keyword>
<keyword evidence="3" id="KW-1015">Disulfide bond</keyword>
<evidence type="ECO:0000256" key="5">
    <source>
        <dbReference type="SAM" id="SignalP"/>
    </source>
</evidence>
<feature type="disulfide bond" description="Redox-active" evidence="3">
    <location>
        <begin position="117"/>
        <end position="121"/>
    </location>
</feature>
<dbReference type="InterPro" id="IPR036249">
    <property type="entry name" value="Thioredoxin-like_sf"/>
</dbReference>
<keyword evidence="4" id="KW-1133">Transmembrane helix</keyword>
<dbReference type="PANTHER" id="PTHR12151">
    <property type="entry name" value="ELECTRON TRANSPORT PROTIN SCO1/SENC FAMILY MEMBER"/>
    <property type="match status" value="1"/>
</dbReference>
<reference evidence="6 7" key="1">
    <citation type="journal article" date="2013" name="Genome Announc.">
        <title>Draft Genome Sequence of Desulfotignum phosphitoxidans DSM 13687 Strain FiPS-3.</title>
        <authorList>
            <person name="Poehlein A."/>
            <person name="Daniel R."/>
            <person name="Simeonova D.D."/>
        </authorList>
    </citation>
    <scope>NUCLEOTIDE SEQUENCE [LARGE SCALE GENOMIC DNA]</scope>
    <source>
        <strain evidence="6 7">DSM 13687</strain>
    </source>
</reference>
<keyword evidence="4" id="KW-0472">Membrane</keyword>